<dbReference type="RefSeq" id="WP_185165641.1">
    <property type="nucleotide sequence ID" value="NZ_JACKWY010000018.1"/>
</dbReference>
<protein>
    <recommendedName>
        <fullName evidence="4">Flp pilus assembly protein TadB</fullName>
    </recommendedName>
</protein>
<name>A0A7X0SFH8_9CLOT</name>
<evidence type="ECO:0008006" key="4">
    <source>
        <dbReference type="Google" id="ProtNLM"/>
    </source>
</evidence>
<evidence type="ECO:0000313" key="3">
    <source>
        <dbReference type="Proteomes" id="UP000585258"/>
    </source>
</evidence>
<feature type="transmembrane region" description="Helical" evidence="1">
    <location>
        <begin position="104"/>
        <end position="123"/>
    </location>
</feature>
<keyword evidence="1" id="KW-0812">Transmembrane</keyword>
<comment type="caution">
    <text evidence="2">The sequence shown here is derived from an EMBL/GenBank/DDBJ whole genome shotgun (WGS) entry which is preliminary data.</text>
</comment>
<feature type="transmembrane region" description="Helical" evidence="1">
    <location>
        <begin position="74"/>
        <end position="98"/>
    </location>
</feature>
<dbReference type="Proteomes" id="UP000585258">
    <property type="component" value="Unassembled WGS sequence"/>
</dbReference>
<feature type="transmembrane region" description="Helical" evidence="1">
    <location>
        <begin position="250"/>
        <end position="269"/>
    </location>
</feature>
<accession>A0A7X0SFH8</accession>
<keyword evidence="1" id="KW-0472">Membrane</keyword>
<reference evidence="2 3" key="1">
    <citation type="submission" date="2020-08" db="EMBL/GenBank/DDBJ databases">
        <title>Clostridia isolated from Swiss meat.</title>
        <authorList>
            <person name="Wambui J."/>
            <person name="Stevens M.J.A."/>
            <person name="Stephan R."/>
        </authorList>
    </citation>
    <scope>NUCLEOTIDE SEQUENCE [LARGE SCALE GENOMIC DNA]</scope>
    <source>
        <strain evidence="2 3">CM001</strain>
    </source>
</reference>
<evidence type="ECO:0000256" key="1">
    <source>
        <dbReference type="SAM" id="Phobius"/>
    </source>
</evidence>
<proteinExistence type="predicted"/>
<feature type="transmembrane region" description="Helical" evidence="1">
    <location>
        <begin position="281"/>
        <end position="299"/>
    </location>
</feature>
<sequence length="309" mass="36340">MIIVIFILLYTIFDLLREIYRRNYIQLALGNLKGKYEDRQKLREVAILLEGEKEEKSFLEKVDKLIESSRIRKWMTFITSEILIFITLFFAFVCAFFVQKAFGIIIFSIPVFFAVIIFVVLALKSLSKITYDKIDDQVLLYINILENLSAANSDIVEIMQKSLPYLKEPLGEYTMQFVFECKKGLPIDMAFKNFENKIESLRFKQLLKNLAVCSKYQANYREILNKSRIIMKYYFVEKERRKKEVRKSRGAIVTVVIVGLLLFKLVSGFTENYFELLKSTLTGNLILGYNIFVLLYAIYKFITIDKINY</sequence>
<dbReference type="EMBL" id="JACKWY010000018">
    <property type="protein sequence ID" value="MBB6716649.1"/>
    <property type="molecule type" value="Genomic_DNA"/>
</dbReference>
<dbReference type="AlphaFoldDB" id="A0A7X0SFH8"/>
<gene>
    <name evidence="2" type="ORF">H7E68_18350</name>
</gene>
<keyword evidence="1" id="KW-1133">Transmembrane helix</keyword>
<evidence type="ECO:0000313" key="2">
    <source>
        <dbReference type="EMBL" id="MBB6716649.1"/>
    </source>
</evidence>
<organism evidence="2 3">
    <name type="scientific">Clostridium gasigenes</name>
    <dbReference type="NCBI Taxonomy" id="94869"/>
    <lineage>
        <taxon>Bacteria</taxon>
        <taxon>Bacillati</taxon>
        <taxon>Bacillota</taxon>
        <taxon>Clostridia</taxon>
        <taxon>Eubacteriales</taxon>
        <taxon>Clostridiaceae</taxon>
        <taxon>Clostridium</taxon>
    </lineage>
</organism>